<organism evidence="1">
    <name type="scientific">Arundo donax</name>
    <name type="common">Giant reed</name>
    <name type="synonym">Donax arundinaceus</name>
    <dbReference type="NCBI Taxonomy" id="35708"/>
    <lineage>
        <taxon>Eukaryota</taxon>
        <taxon>Viridiplantae</taxon>
        <taxon>Streptophyta</taxon>
        <taxon>Embryophyta</taxon>
        <taxon>Tracheophyta</taxon>
        <taxon>Spermatophyta</taxon>
        <taxon>Magnoliopsida</taxon>
        <taxon>Liliopsida</taxon>
        <taxon>Poales</taxon>
        <taxon>Poaceae</taxon>
        <taxon>PACMAD clade</taxon>
        <taxon>Arundinoideae</taxon>
        <taxon>Arundineae</taxon>
        <taxon>Arundo</taxon>
    </lineage>
</organism>
<name>A0A0A9BAY9_ARUDO</name>
<dbReference type="AlphaFoldDB" id="A0A0A9BAY9"/>
<protein>
    <submittedName>
        <fullName evidence="1">Uncharacterized protein</fullName>
    </submittedName>
</protein>
<dbReference type="EMBL" id="GBRH01238547">
    <property type="protein sequence ID" value="JAD59348.1"/>
    <property type="molecule type" value="Transcribed_RNA"/>
</dbReference>
<reference evidence="1" key="2">
    <citation type="journal article" date="2015" name="Data Brief">
        <title>Shoot transcriptome of the giant reed, Arundo donax.</title>
        <authorList>
            <person name="Barrero R.A."/>
            <person name="Guerrero F.D."/>
            <person name="Moolhuijzen P."/>
            <person name="Goolsby J.A."/>
            <person name="Tidwell J."/>
            <person name="Bellgard S.E."/>
            <person name="Bellgard M.I."/>
        </authorList>
    </citation>
    <scope>NUCLEOTIDE SEQUENCE</scope>
    <source>
        <tissue evidence="1">Shoot tissue taken approximately 20 cm above the soil surface</tissue>
    </source>
</reference>
<evidence type="ECO:0000313" key="1">
    <source>
        <dbReference type="EMBL" id="JAD59348.1"/>
    </source>
</evidence>
<accession>A0A0A9BAY9</accession>
<proteinExistence type="predicted"/>
<sequence length="94" mass="10140">MNMISWSCSFFLPRTSSFNSHILSSSMATLRSSMAFNSNHLASFSCFLTASNSFFVLIISSSPPCRHHSLHSSASPSLASFLEVSSSLAPSSLE</sequence>
<reference evidence="1" key="1">
    <citation type="submission" date="2014-09" db="EMBL/GenBank/DDBJ databases">
        <authorList>
            <person name="Magalhaes I.L.F."/>
            <person name="Oliveira U."/>
            <person name="Santos F.R."/>
            <person name="Vidigal T.H.D.A."/>
            <person name="Brescovit A.D."/>
            <person name="Santos A.J."/>
        </authorList>
    </citation>
    <scope>NUCLEOTIDE SEQUENCE</scope>
    <source>
        <tissue evidence="1">Shoot tissue taken approximately 20 cm above the soil surface</tissue>
    </source>
</reference>